<evidence type="ECO:0000256" key="1">
    <source>
        <dbReference type="ARBA" id="ARBA00023125"/>
    </source>
</evidence>
<keyword evidence="5" id="KW-1185">Reference proteome</keyword>
<feature type="domain" description="HTH tetR-type" evidence="3">
    <location>
        <begin position="10"/>
        <end position="68"/>
    </location>
</feature>
<dbReference type="InterPro" id="IPR009057">
    <property type="entry name" value="Homeodomain-like_sf"/>
</dbReference>
<comment type="caution">
    <text evidence="4">The sequence shown here is derived from an EMBL/GenBank/DDBJ whole genome shotgun (WGS) entry which is preliminary data.</text>
</comment>
<dbReference type="GO" id="GO:0003677">
    <property type="term" value="F:DNA binding"/>
    <property type="evidence" value="ECO:0007669"/>
    <property type="project" value="UniProtKB-UniRule"/>
</dbReference>
<dbReference type="Proteomes" id="UP000094622">
    <property type="component" value="Unassembled WGS sequence"/>
</dbReference>
<dbReference type="PROSITE" id="PS50977">
    <property type="entry name" value="HTH_TETR_2"/>
    <property type="match status" value="1"/>
</dbReference>
<evidence type="ECO:0000313" key="5">
    <source>
        <dbReference type="Proteomes" id="UP000094622"/>
    </source>
</evidence>
<evidence type="ECO:0000256" key="2">
    <source>
        <dbReference type="PROSITE-ProRule" id="PRU00335"/>
    </source>
</evidence>
<dbReference type="Gene3D" id="1.10.357.10">
    <property type="entry name" value="Tetracycline Repressor, domain 2"/>
    <property type="match status" value="1"/>
</dbReference>
<gene>
    <name evidence="4" type="ORF">A6302_01830</name>
</gene>
<proteinExistence type="predicted"/>
<feature type="DNA-binding region" description="H-T-H motif" evidence="2">
    <location>
        <begin position="31"/>
        <end position="50"/>
    </location>
</feature>
<organism evidence="4 5">
    <name type="scientific">Methylobrevis pamukkalensis</name>
    <dbReference type="NCBI Taxonomy" id="1439726"/>
    <lineage>
        <taxon>Bacteria</taxon>
        <taxon>Pseudomonadati</taxon>
        <taxon>Pseudomonadota</taxon>
        <taxon>Alphaproteobacteria</taxon>
        <taxon>Hyphomicrobiales</taxon>
        <taxon>Pleomorphomonadaceae</taxon>
        <taxon>Methylobrevis</taxon>
    </lineage>
</organism>
<accession>A0A1E3H3H7</accession>
<dbReference type="EMBL" id="MCRJ01000037">
    <property type="protein sequence ID" value="ODN70844.1"/>
    <property type="molecule type" value="Genomic_DNA"/>
</dbReference>
<protein>
    <recommendedName>
        <fullName evidence="3">HTH tetR-type domain-containing protein</fullName>
    </recommendedName>
</protein>
<dbReference type="AlphaFoldDB" id="A0A1E3H3H7"/>
<reference evidence="4 5" key="1">
    <citation type="submission" date="2016-07" db="EMBL/GenBank/DDBJ databases">
        <title>Draft Genome Sequence of Methylobrevis pamukkalensis PK2.</title>
        <authorList>
            <person name="Vasilenko O.V."/>
            <person name="Doronina N.V."/>
            <person name="Shmareva M.N."/>
            <person name="Tarlachkov S.V."/>
            <person name="Mustakhimov I."/>
            <person name="Trotsenko Y.A."/>
        </authorList>
    </citation>
    <scope>NUCLEOTIDE SEQUENCE [LARGE SCALE GENOMIC DNA]</scope>
    <source>
        <strain evidence="4 5">PK2</strain>
    </source>
</reference>
<evidence type="ECO:0000259" key="3">
    <source>
        <dbReference type="PROSITE" id="PS50977"/>
    </source>
</evidence>
<evidence type="ECO:0000313" key="4">
    <source>
        <dbReference type="EMBL" id="ODN70844.1"/>
    </source>
</evidence>
<keyword evidence="1 2" id="KW-0238">DNA-binding</keyword>
<dbReference type="RefSeq" id="WP_069306615.1">
    <property type="nucleotide sequence ID" value="NZ_MCRJ01000037.1"/>
</dbReference>
<dbReference type="InterPro" id="IPR001647">
    <property type="entry name" value="HTH_TetR"/>
</dbReference>
<dbReference type="SUPFAM" id="SSF46689">
    <property type="entry name" value="Homeodomain-like"/>
    <property type="match status" value="1"/>
</dbReference>
<name>A0A1E3H3H7_9HYPH</name>
<dbReference type="OrthoDB" id="3217159at2"/>
<sequence>MTDDESPSRRRTRQALFDAMLEELGAGNEPTIAAVAARADISRATAYRYYSDPTELVAAAMEDALARRLGAIAVPAEGSAAERAERLAGRIALTVLADEDLFRRALAPERPPDCRPIGTVGAGGARPCWSR</sequence>